<keyword evidence="14 19" id="KW-0472">Membrane</keyword>
<feature type="binding site" evidence="17">
    <location>
        <position position="572"/>
    </location>
    <ligand>
        <name>ATP</name>
        <dbReference type="ChEBI" id="CHEBI:30616"/>
    </ligand>
</feature>
<feature type="transmembrane region" description="Helical" evidence="19">
    <location>
        <begin position="167"/>
        <end position="186"/>
    </location>
</feature>
<comment type="subcellular location">
    <subcellularLocation>
        <location evidence="2">Golgi apparatus</location>
        <location evidence="2">trans-Golgi network membrane</location>
        <topology evidence="2">Multi-pass membrane protein</topology>
    </subcellularLocation>
    <subcellularLocation>
        <location evidence="19">Membrane</location>
        <topology evidence="19">Multi-pass membrane protein</topology>
    </subcellularLocation>
</comment>
<dbReference type="InterPro" id="IPR036412">
    <property type="entry name" value="HAD-like_sf"/>
</dbReference>
<feature type="transmembrane region" description="Helical" evidence="19">
    <location>
        <begin position="1081"/>
        <end position="1100"/>
    </location>
</feature>
<sequence length="1117" mass="126210">MADSIPLNPVRKNSRKTAYYNAGRPARYQIEDESLNLDEMPLMMSEEAFENDESDYQTLPRARVSQRRRGLGWFLCGGWKVLCTSCCECLVHTCRRKKELKARTVWLGHPEKCEEKYPKNAIKNQKYNIVTFVPGVLYQQFKFFLNLYFLVVACSQFVPSLKIGYLYTYWAPLGFVLAVTMVREAVDEVRRCRRDKEMNSQLYSKLTVRGDHNVTHPDDIIHNQRIPADMIFMRTSEKTGSCFIRTDQLDGETDWKLRIAVACTQRLPALGDLFSISAYVYAQKPELDIHSFEGNFTREDCDPPIHDSLSIENTLWASTVVASGTVIGVVIYTGKEMRSVLNTSQSKNKVGLLDLELNRLTKALFLAQVVLSVVMVALQGFLGPWFRNLFRFVVLFSYIIPISLRVNLDMGKSAYGWMIMKDENIPGTVVRTSTIPEELGRLVYLLTDKTGTLTQNEMVFKRLHLGTVSYGTDTMDEIQSHIIQSYAQVSAQSNGNSASSTPSRKPQPPAPKVRKSVSSRIHEAVKAIALCHNVTPVYESRVNGVSTEPESTEADQDFSDDNRTYQASSPDEVALVRWTESVGLTLVNRDLMSLQLKTPAGHILTYYILQIFPFTSESKRMGIIVRVVKNICLIHNHSHDMAVADVTVVVCCIMLSQCGNMAREGLRTLVVAKKSLTEEQYQDFESRYNQAKLSIHDRALKVAAVVESLEREMELLCLTGVEDQLQADVRPTLELLRNAGIKIWMLTGDKLETATCIAKSSHLVSRNQDVHVFRPVSNRGEAHLELNSFRRKHDCALVISGDSLEVCLRYYEHEFVELACQCPAVVCCRCSPTQKAQIVRLLQQHTDNRTCAIGDGGNDVSMIQAADCGIGIEGKEGKQASLAADFSITQFKHIGRLLMVHGRNSYKRSAALGQFVMHRGMIISTMQAVFSSIFYFASVPLYQGFLMVGYATIYTMFPVFSLVLDQDVKPEMALLYPELYKDLTKGRSLSFKTFLIWVLISVYQGGILMYGALVLFDQEFVHVVAISFTALILTELLMVALMVRTWHWLMVVAELISLGCYLASLAFLNEYFDLSFITTRVFLWKVCVITLVSCLPLYIIKYLKRKFSPPSYSKLSS</sequence>
<dbReference type="PRINTS" id="PR00119">
    <property type="entry name" value="CATATPASE"/>
</dbReference>
<dbReference type="SUPFAM" id="SSF56784">
    <property type="entry name" value="HAD-like"/>
    <property type="match status" value="1"/>
</dbReference>
<feature type="binding site" evidence="17">
    <location>
        <position position="835"/>
    </location>
    <ligand>
        <name>ATP</name>
        <dbReference type="ChEBI" id="CHEBI:30616"/>
    </ligand>
</feature>
<feature type="binding site" evidence="17">
    <location>
        <position position="450"/>
    </location>
    <ligand>
        <name>ATP</name>
        <dbReference type="ChEBI" id="CHEBI:30616"/>
    </ligand>
</feature>
<evidence type="ECO:0000256" key="6">
    <source>
        <dbReference type="ARBA" id="ARBA00022723"/>
    </source>
</evidence>
<dbReference type="GO" id="GO:0000287">
    <property type="term" value="F:magnesium ion binding"/>
    <property type="evidence" value="ECO:0007669"/>
    <property type="project" value="UniProtKB-UniRule"/>
</dbReference>
<evidence type="ECO:0000256" key="5">
    <source>
        <dbReference type="ARBA" id="ARBA00022692"/>
    </source>
</evidence>
<feature type="binding site" evidence="18">
    <location>
        <position position="448"/>
    </location>
    <ligand>
        <name>Mg(2+)</name>
        <dbReference type="ChEBI" id="CHEBI:18420"/>
    </ligand>
</feature>
<dbReference type="SUPFAM" id="SSF81660">
    <property type="entry name" value="Metal cation-transporting ATPase, ATP-binding domain N"/>
    <property type="match status" value="1"/>
</dbReference>
<dbReference type="GO" id="GO:0045332">
    <property type="term" value="P:phospholipid translocation"/>
    <property type="evidence" value="ECO:0007669"/>
    <property type="project" value="TreeGrafter"/>
</dbReference>
<dbReference type="GO" id="GO:0016887">
    <property type="term" value="F:ATP hydrolysis activity"/>
    <property type="evidence" value="ECO:0007669"/>
    <property type="project" value="InterPro"/>
</dbReference>
<feature type="binding site" evidence="17">
    <location>
        <position position="748"/>
    </location>
    <ligand>
        <name>ATP</name>
        <dbReference type="ChEBI" id="CHEBI:30616"/>
    </ligand>
</feature>
<dbReference type="InterPro" id="IPR044492">
    <property type="entry name" value="P_typ_ATPase_HD_dom"/>
</dbReference>
<feature type="binding site" evidence="18">
    <location>
        <position position="450"/>
    </location>
    <ligand>
        <name>Mg(2+)</name>
        <dbReference type="ChEBI" id="CHEBI:18420"/>
    </ligand>
</feature>
<evidence type="ECO:0000259" key="21">
    <source>
        <dbReference type="Pfam" id="PF16209"/>
    </source>
</evidence>
<dbReference type="Gene3D" id="3.40.1110.10">
    <property type="entry name" value="Calcium-transporting ATPase, cytoplasmic domain N"/>
    <property type="match status" value="1"/>
</dbReference>
<proteinExistence type="inferred from homology"/>
<evidence type="ECO:0000256" key="13">
    <source>
        <dbReference type="ARBA" id="ARBA00023055"/>
    </source>
</evidence>
<dbReference type="Gene3D" id="2.70.150.10">
    <property type="entry name" value="Calcium-transporting ATPase, cytoplasmic transduction domain A"/>
    <property type="match status" value="1"/>
</dbReference>
<evidence type="ECO:0000256" key="16">
    <source>
        <dbReference type="PIRSR" id="PIRSR606539-1"/>
    </source>
</evidence>
<feature type="binding site" evidence="18">
    <location>
        <position position="859"/>
    </location>
    <ligand>
        <name>Mg(2+)</name>
        <dbReference type="ChEBI" id="CHEBI:18420"/>
    </ligand>
</feature>
<dbReference type="SFLD" id="SFLDF00027">
    <property type="entry name" value="p-type_atpase"/>
    <property type="match status" value="1"/>
</dbReference>
<keyword evidence="11 19" id="KW-1133">Transmembrane helix</keyword>
<feature type="binding site" evidence="17">
    <location>
        <position position="858"/>
    </location>
    <ligand>
        <name>ATP</name>
        <dbReference type="ChEBI" id="CHEBI:30616"/>
    </ligand>
</feature>
<dbReference type="InterPro" id="IPR023214">
    <property type="entry name" value="HAD_sf"/>
</dbReference>
<dbReference type="Pfam" id="PF00702">
    <property type="entry name" value="Hydrolase"/>
    <property type="match status" value="1"/>
</dbReference>
<keyword evidence="13" id="KW-0445">Lipid transport</keyword>
<feature type="binding site" evidence="18">
    <location>
        <position position="855"/>
    </location>
    <ligand>
        <name>Mg(2+)</name>
        <dbReference type="ChEBI" id="CHEBI:18420"/>
    </ligand>
</feature>
<dbReference type="PROSITE" id="PS00154">
    <property type="entry name" value="ATPASE_E1_E2"/>
    <property type="match status" value="1"/>
</dbReference>
<dbReference type="Gene3D" id="3.40.50.1000">
    <property type="entry name" value="HAD superfamily/HAD-like"/>
    <property type="match status" value="1"/>
</dbReference>
<feature type="compositionally biased region" description="Polar residues" evidence="20">
    <location>
        <begin position="491"/>
        <end position="504"/>
    </location>
</feature>
<dbReference type="SFLD" id="SFLDG00002">
    <property type="entry name" value="C1.7:_P-type_atpase_like"/>
    <property type="match status" value="1"/>
</dbReference>
<dbReference type="GO" id="GO:0006897">
    <property type="term" value="P:endocytosis"/>
    <property type="evidence" value="ECO:0007669"/>
    <property type="project" value="TreeGrafter"/>
</dbReference>
<feature type="active site" description="4-aspartylphosphate intermediate" evidence="16">
    <location>
        <position position="448"/>
    </location>
</feature>
<accession>A0A671NG02</accession>
<dbReference type="SFLD" id="SFLDS00003">
    <property type="entry name" value="Haloacid_Dehalogenase"/>
    <property type="match status" value="1"/>
</dbReference>
<feature type="binding site" evidence="17">
    <location>
        <position position="667"/>
    </location>
    <ligand>
        <name>ATP</name>
        <dbReference type="ChEBI" id="CHEBI:30616"/>
    </ligand>
</feature>
<organism evidence="23 24">
    <name type="scientific">Sinocyclocheilus anshuiensis</name>
    <dbReference type="NCBI Taxonomy" id="1608454"/>
    <lineage>
        <taxon>Eukaryota</taxon>
        <taxon>Metazoa</taxon>
        <taxon>Chordata</taxon>
        <taxon>Craniata</taxon>
        <taxon>Vertebrata</taxon>
        <taxon>Euteleostomi</taxon>
        <taxon>Actinopterygii</taxon>
        <taxon>Neopterygii</taxon>
        <taxon>Teleostei</taxon>
        <taxon>Ostariophysi</taxon>
        <taxon>Cypriniformes</taxon>
        <taxon>Cyprinidae</taxon>
        <taxon>Cyprininae</taxon>
        <taxon>Sinocyclocheilus</taxon>
    </lineage>
</organism>
<evidence type="ECO:0000256" key="11">
    <source>
        <dbReference type="ARBA" id="ARBA00022989"/>
    </source>
</evidence>
<feature type="binding site" evidence="17">
    <location>
        <position position="749"/>
    </location>
    <ligand>
        <name>ATP</name>
        <dbReference type="ChEBI" id="CHEBI:30616"/>
    </ligand>
</feature>
<evidence type="ECO:0000256" key="20">
    <source>
        <dbReference type="SAM" id="MobiDB-lite"/>
    </source>
</evidence>
<name>A0A671NG02_9TELE</name>
<evidence type="ECO:0000313" key="23">
    <source>
        <dbReference type="Ensembl" id="ENSSANP00000044861.1"/>
    </source>
</evidence>
<feature type="binding site" evidence="17">
    <location>
        <position position="829"/>
    </location>
    <ligand>
        <name>ATP</name>
        <dbReference type="ChEBI" id="CHEBI:30616"/>
    </ligand>
</feature>
<dbReference type="GO" id="GO:0140326">
    <property type="term" value="F:ATPase-coupled intramembrane lipid transporter activity"/>
    <property type="evidence" value="ECO:0007669"/>
    <property type="project" value="UniProtKB-EC"/>
</dbReference>
<feature type="transmembrane region" description="Helical" evidence="19">
    <location>
        <begin position="916"/>
        <end position="936"/>
    </location>
</feature>
<evidence type="ECO:0000256" key="8">
    <source>
        <dbReference type="ARBA" id="ARBA00022840"/>
    </source>
</evidence>
<dbReference type="GO" id="GO:0005886">
    <property type="term" value="C:plasma membrane"/>
    <property type="evidence" value="ECO:0007669"/>
    <property type="project" value="TreeGrafter"/>
</dbReference>
<feature type="binding site" evidence="17">
    <location>
        <position position="747"/>
    </location>
    <ligand>
        <name>ATP</name>
        <dbReference type="ChEBI" id="CHEBI:30616"/>
    </ligand>
</feature>
<dbReference type="Pfam" id="PF16212">
    <property type="entry name" value="PhoLip_ATPase_C"/>
    <property type="match status" value="1"/>
</dbReference>
<evidence type="ECO:0000256" key="2">
    <source>
        <dbReference type="ARBA" id="ARBA00004166"/>
    </source>
</evidence>
<evidence type="ECO:0000256" key="19">
    <source>
        <dbReference type="RuleBase" id="RU362033"/>
    </source>
</evidence>
<dbReference type="InterPro" id="IPR023299">
    <property type="entry name" value="ATPase_P-typ_cyto_dom_N"/>
</dbReference>
<gene>
    <name evidence="23" type="primary">LOC107656641</name>
</gene>
<evidence type="ECO:0000256" key="7">
    <source>
        <dbReference type="ARBA" id="ARBA00022741"/>
    </source>
</evidence>
<evidence type="ECO:0000256" key="17">
    <source>
        <dbReference type="PIRSR" id="PIRSR606539-2"/>
    </source>
</evidence>
<feature type="transmembrane region" description="Helical" evidence="19">
    <location>
        <begin position="1020"/>
        <end position="1041"/>
    </location>
</feature>
<evidence type="ECO:0000256" key="3">
    <source>
        <dbReference type="ARBA" id="ARBA00008109"/>
    </source>
</evidence>
<dbReference type="GO" id="GO:0005802">
    <property type="term" value="C:trans-Golgi network"/>
    <property type="evidence" value="ECO:0007669"/>
    <property type="project" value="TreeGrafter"/>
</dbReference>
<evidence type="ECO:0000256" key="10">
    <source>
        <dbReference type="ARBA" id="ARBA00022967"/>
    </source>
</evidence>
<protein>
    <recommendedName>
        <fullName evidence="19">Phospholipid-transporting ATPase</fullName>
        <ecNumber evidence="19">7.6.2.1</ecNumber>
    </recommendedName>
</protein>
<dbReference type="InterPro" id="IPR023298">
    <property type="entry name" value="ATPase_P-typ_TM_dom_sf"/>
</dbReference>
<feature type="binding site" evidence="17">
    <location>
        <position position="614"/>
    </location>
    <ligand>
        <name>ATP</name>
        <dbReference type="ChEBI" id="CHEBI:30616"/>
    </ligand>
</feature>
<evidence type="ECO:0000256" key="15">
    <source>
        <dbReference type="ARBA" id="ARBA00034036"/>
    </source>
</evidence>
<dbReference type="PANTHER" id="PTHR24092">
    <property type="entry name" value="PROBABLE PHOSPHOLIPID-TRANSPORTING ATPASE"/>
    <property type="match status" value="1"/>
</dbReference>
<dbReference type="SUPFAM" id="SSF81665">
    <property type="entry name" value="Calcium ATPase, transmembrane domain M"/>
    <property type="match status" value="1"/>
</dbReference>
<evidence type="ECO:0000256" key="4">
    <source>
        <dbReference type="ARBA" id="ARBA00022448"/>
    </source>
</evidence>
<dbReference type="PANTHER" id="PTHR24092:SF50">
    <property type="entry name" value="PHOSPHOLIPID-TRANSPORTING ATPASE IIB-RELATED"/>
    <property type="match status" value="1"/>
</dbReference>
<keyword evidence="5 19" id="KW-0812">Transmembrane</keyword>
<dbReference type="InterPro" id="IPR032630">
    <property type="entry name" value="P_typ_ATPase_c"/>
</dbReference>
<evidence type="ECO:0000259" key="22">
    <source>
        <dbReference type="Pfam" id="PF16212"/>
    </source>
</evidence>
<feature type="domain" description="P-type ATPase C-terminal" evidence="22">
    <location>
        <begin position="882"/>
        <end position="1109"/>
    </location>
</feature>
<dbReference type="FunFam" id="3.40.50.1000:FF:000009">
    <property type="entry name" value="Phospholipid-transporting ATPase"/>
    <property type="match status" value="1"/>
</dbReference>
<feature type="region of interest" description="Disordered" evidence="20">
    <location>
        <begin position="491"/>
        <end position="517"/>
    </location>
</feature>
<feature type="compositionally biased region" description="Acidic residues" evidence="20">
    <location>
        <begin position="550"/>
        <end position="559"/>
    </location>
</feature>
<reference evidence="23" key="1">
    <citation type="submission" date="2025-08" db="UniProtKB">
        <authorList>
            <consortium name="Ensembl"/>
        </authorList>
    </citation>
    <scope>IDENTIFICATION</scope>
</reference>
<dbReference type="InterPro" id="IPR006539">
    <property type="entry name" value="P-type_ATPase_IV"/>
</dbReference>
<feature type="binding site" evidence="17">
    <location>
        <position position="859"/>
    </location>
    <ligand>
        <name>ATP</name>
        <dbReference type="ChEBI" id="CHEBI:30616"/>
    </ligand>
</feature>
<keyword evidence="12" id="KW-0333">Golgi apparatus</keyword>
<feature type="transmembrane region" description="Helical" evidence="19">
    <location>
        <begin position="994"/>
        <end position="1014"/>
    </location>
</feature>
<feature type="domain" description="P-type ATPase N-terminal" evidence="21">
    <location>
        <begin position="111"/>
        <end position="170"/>
    </location>
</feature>
<dbReference type="Proteomes" id="UP000472260">
    <property type="component" value="Unassembled WGS sequence"/>
</dbReference>
<dbReference type="SUPFAM" id="SSF81653">
    <property type="entry name" value="Calcium ATPase, transduction domain A"/>
    <property type="match status" value="1"/>
</dbReference>
<dbReference type="CDD" id="cd07541">
    <property type="entry name" value="P-type_ATPase_APLT_Neo1-like"/>
    <property type="match status" value="1"/>
</dbReference>
<evidence type="ECO:0000256" key="14">
    <source>
        <dbReference type="ARBA" id="ARBA00023136"/>
    </source>
</evidence>
<keyword evidence="6 18" id="KW-0479">Metal-binding</keyword>
<dbReference type="InterPro" id="IPR032631">
    <property type="entry name" value="P-type_ATPase_N"/>
</dbReference>
<reference evidence="23" key="2">
    <citation type="submission" date="2025-09" db="UniProtKB">
        <authorList>
            <consortium name="Ensembl"/>
        </authorList>
    </citation>
    <scope>IDENTIFICATION</scope>
</reference>
<dbReference type="InterPro" id="IPR008250">
    <property type="entry name" value="ATPase_P-typ_transduc_dom_A_sf"/>
</dbReference>
<feature type="binding site" evidence="17">
    <location>
        <position position="448"/>
    </location>
    <ligand>
        <name>ATP</name>
        <dbReference type="ChEBI" id="CHEBI:30616"/>
    </ligand>
</feature>
<feature type="transmembrane region" description="Helical" evidence="19">
    <location>
        <begin position="363"/>
        <end position="383"/>
    </location>
</feature>
<comment type="catalytic activity">
    <reaction evidence="15 19">
        <text>ATP + H2O + phospholipidSide 1 = ADP + phosphate + phospholipidSide 2.</text>
        <dbReference type="EC" id="7.6.2.1"/>
    </reaction>
</comment>
<dbReference type="Pfam" id="PF16209">
    <property type="entry name" value="PhoLip_ATPase_N"/>
    <property type="match status" value="1"/>
</dbReference>
<dbReference type="Ensembl" id="ENSSANT00000047711.1">
    <property type="protein sequence ID" value="ENSSANP00000044861.1"/>
    <property type="gene ID" value="ENSSANG00000020152.1"/>
</dbReference>
<feature type="binding site" evidence="17">
    <location>
        <position position="449"/>
    </location>
    <ligand>
        <name>ATP</name>
        <dbReference type="ChEBI" id="CHEBI:30616"/>
    </ligand>
</feature>
<feature type="region of interest" description="Disordered" evidence="20">
    <location>
        <begin position="543"/>
        <end position="564"/>
    </location>
</feature>
<dbReference type="EC" id="7.6.2.1" evidence="19"/>
<dbReference type="InterPro" id="IPR018303">
    <property type="entry name" value="ATPase_P-typ_P_site"/>
</dbReference>
<comment type="similarity">
    <text evidence="3 19">Belongs to the cation transport ATPase (P-type) (TC 3.A.3) family. Type IV subfamily.</text>
</comment>
<dbReference type="AlphaFoldDB" id="A0A671NG02"/>
<feature type="transmembrane region" description="Helical" evidence="19">
    <location>
        <begin position="1048"/>
        <end position="1069"/>
    </location>
</feature>
<feature type="transmembrane region" description="Helical" evidence="19">
    <location>
        <begin position="942"/>
        <end position="964"/>
    </location>
</feature>
<evidence type="ECO:0000256" key="1">
    <source>
        <dbReference type="ARBA" id="ARBA00001946"/>
    </source>
</evidence>
<evidence type="ECO:0000256" key="9">
    <source>
        <dbReference type="ARBA" id="ARBA00022842"/>
    </source>
</evidence>
<keyword evidence="8 17" id="KW-0067">ATP-binding</keyword>
<evidence type="ECO:0000313" key="24">
    <source>
        <dbReference type="Proteomes" id="UP000472260"/>
    </source>
</evidence>
<dbReference type="GO" id="GO:0006890">
    <property type="term" value="P:retrograde vesicle-mediated transport, Golgi to endoplasmic reticulum"/>
    <property type="evidence" value="ECO:0007669"/>
    <property type="project" value="TreeGrafter"/>
</dbReference>
<keyword evidence="24" id="KW-1185">Reference proteome</keyword>
<keyword evidence="7 17" id="KW-0547">Nucleotide-binding</keyword>
<keyword evidence="10 19" id="KW-1278">Translocase</keyword>
<dbReference type="InterPro" id="IPR001757">
    <property type="entry name" value="P_typ_ATPase"/>
</dbReference>
<dbReference type="GO" id="GO:0005768">
    <property type="term" value="C:endosome"/>
    <property type="evidence" value="ECO:0007669"/>
    <property type="project" value="TreeGrafter"/>
</dbReference>
<keyword evidence="9 18" id="KW-0460">Magnesium</keyword>
<comment type="cofactor">
    <cofactor evidence="1 18">
        <name>Mg(2+)</name>
        <dbReference type="ChEBI" id="CHEBI:18420"/>
    </cofactor>
</comment>
<dbReference type="GO" id="GO:0005524">
    <property type="term" value="F:ATP binding"/>
    <property type="evidence" value="ECO:0007669"/>
    <property type="project" value="UniProtKB-UniRule"/>
</dbReference>
<dbReference type="NCBIfam" id="TIGR01652">
    <property type="entry name" value="ATPase-Plipid"/>
    <property type="match status" value="1"/>
</dbReference>
<dbReference type="NCBIfam" id="TIGR01494">
    <property type="entry name" value="ATPase_P-type"/>
    <property type="match status" value="2"/>
</dbReference>
<evidence type="ECO:0000256" key="18">
    <source>
        <dbReference type="PIRSR" id="PIRSR606539-3"/>
    </source>
</evidence>
<evidence type="ECO:0000256" key="12">
    <source>
        <dbReference type="ARBA" id="ARBA00023034"/>
    </source>
</evidence>
<keyword evidence="4" id="KW-0813">Transport</keyword>